<keyword evidence="2" id="KW-1185">Reference proteome</keyword>
<sequence length="180" mass="20107">MSGFSSCDREIDRVAESLPRLTEDDLRRLGHHDSACPICMNTHLASLAEEEHAQVMDSPAHALEDLGVTRLSQTCGHLFCRKDLLTWVRDGHPSCPMCRAPFIRASDDTSGQSASTTVAQDVDVEFDAALGRILAAYQEERERIHAAPTYHLFGFPQPQEFHYGSAEYDNDRSEFSGMYS</sequence>
<comment type="caution">
    <text evidence="1">The sequence shown here is derived from an EMBL/GenBank/DDBJ whole genome shotgun (WGS) entry which is preliminary data.</text>
</comment>
<reference evidence="1" key="1">
    <citation type="submission" date="2021-02" db="EMBL/GenBank/DDBJ databases">
        <authorList>
            <consortium name="DOE Joint Genome Institute"/>
            <person name="Ahrendt S."/>
            <person name="Looney B.P."/>
            <person name="Miyauchi S."/>
            <person name="Morin E."/>
            <person name="Drula E."/>
            <person name="Courty P.E."/>
            <person name="Chicoki N."/>
            <person name="Fauchery L."/>
            <person name="Kohler A."/>
            <person name="Kuo A."/>
            <person name="Labutti K."/>
            <person name="Pangilinan J."/>
            <person name="Lipzen A."/>
            <person name="Riley R."/>
            <person name="Andreopoulos W."/>
            <person name="He G."/>
            <person name="Johnson J."/>
            <person name="Barry K.W."/>
            <person name="Grigoriev I.V."/>
            <person name="Nagy L."/>
            <person name="Hibbett D."/>
            <person name="Henrissat B."/>
            <person name="Matheny P.B."/>
            <person name="Labbe J."/>
            <person name="Martin F."/>
        </authorList>
    </citation>
    <scope>NUCLEOTIDE SEQUENCE</scope>
    <source>
        <strain evidence="1">EC-137</strain>
    </source>
</reference>
<accession>A0ACB8QQY0</accession>
<name>A0ACB8QQY0_9AGAM</name>
<protein>
    <submittedName>
        <fullName evidence="1">Uncharacterized protein</fullName>
    </submittedName>
</protein>
<organism evidence="1 2">
    <name type="scientific">Vararia minispora EC-137</name>
    <dbReference type="NCBI Taxonomy" id="1314806"/>
    <lineage>
        <taxon>Eukaryota</taxon>
        <taxon>Fungi</taxon>
        <taxon>Dikarya</taxon>
        <taxon>Basidiomycota</taxon>
        <taxon>Agaricomycotina</taxon>
        <taxon>Agaricomycetes</taxon>
        <taxon>Russulales</taxon>
        <taxon>Lachnocladiaceae</taxon>
        <taxon>Vararia</taxon>
    </lineage>
</organism>
<reference evidence="1" key="2">
    <citation type="journal article" date="2022" name="New Phytol.">
        <title>Evolutionary transition to the ectomycorrhizal habit in the genomes of a hyperdiverse lineage of mushroom-forming fungi.</title>
        <authorList>
            <person name="Looney B."/>
            <person name="Miyauchi S."/>
            <person name="Morin E."/>
            <person name="Drula E."/>
            <person name="Courty P.E."/>
            <person name="Kohler A."/>
            <person name="Kuo A."/>
            <person name="LaButti K."/>
            <person name="Pangilinan J."/>
            <person name="Lipzen A."/>
            <person name="Riley R."/>
            <person name="Andreopoulos W."/>
            <person name="He G."/>
            <person name="Johnson J."/>
            <person name="Nolan M."/>
            <person name="Tritt A."/>
            <person name="Barry K.W."/>
            <person name="Grigoriev I.V."/>
            <person name="Nagy L.G."/>
            <person name="Hibbett D."/>
            <person name="Henrissat B."/>
            <person name="Matheny P.B."/>
            <person name="Labbe J."/>
            <person name="Martin F.M."/>
        </authorList>
    </citation>
    <scope>NUCLEOTIDE SEQUENCE</scope>
    <source>
        <strain evidence="1">EC-137</strain>
    </source>
</reference>
<evidence type="ECO:0000313" key="2">
    <source>
        <dbReference type="Proteomes" id="UP000814128"/>
    </source>
</evidence>
<dbReference type="Proteomes" id="UP000814128">
    <property type="component" value="Unassembled WGS sequence"/>
</dbReference>
<dbReference type="EMBL" id="MU273506">
    <property type="protein sequence ID" value="KAI0034077.1"/>
    <property type="molecule type" value="Genomic_DNA"/>
</dbReference>
<proteinExistence type="predicted"/>
<evidence type="ECO:0000313" key="1">
    <source>
        <dbReference type="EMBL" id="KAI0034077.1"/>
    </source>
</evidence>
<gene>
    <name evidence="1" type="ORF">K488DRAFT_46262</name>
</gene>